<evidence type="ECO:0000256" key="7">
    <source>
        <dbReference type="RuleBase" id="RU004326"/>
    </source>
</evidence>
<evidence type="ECO:0000256" key="1">
    <source>
        <dbReference type="ARBA" id="ARBA00001946"/>
    </source>
</evidence>
<dbReference type="EC" id="5.4.2.2" evidence="12"/>
<dbReference type="EMBL" id="JADGII010000002">
    <property type="protein sequence ID" value="MBF0635825.1"/>
    <property type="molecule type" value="Genomic_DNA"/>
</dbReference>
<dbReference type="InterPro" id="IPR005852">
    <property type="entry name" value="PGM_a-D-Glc-sp"/>
</dbReference>
<dbReference type="PANTHER" id="PTHR45745">
    <property type="entry name" value="PHOSPHOMANNOMUTASE 45A"/>
    <property type="match status" value="1"/>
</dbReference>
<dbReference type="SUPFAM" id="SSF53738">
    <property type="entry name" value="Phosphoglucomutase, first 3 domains"/>
    <property type="match status" value="3"/>
</dbReference>
<dbReference type="Proteomes" id="UP000619838">
    <property type="component" value="Unassembled WGS sequence"/>
</dbReference>
<evidence type="ECO:0000256" key="5">
    <source>
        <dbReference type="ARBA" id="ARBA00022842"/>
    </source>
</evidence>
<dbReference type="Pfam" id="PF02879">
    <property type="entry name" value="PGM_PMM_II"/>
    <property type="match status" value="1"/>
</dbReference>
<protein>
    <submittedName>
        <fullName evidence="12">Alpha-D-glucose phosphate-specific phosphoglucomutase</fullName>
        <ecNumber evidence="12">5.4.2.2</ecNumber>
    </submittedName>
</protein>
<dbReference type="InterPro" id="IPR005843">
    <property type="entry name" value="A-D-PHexomutase_C"/>
</dbReference>
<feature type="domain" description="Alpha-D-phosphohexomutase alpha/beta/alpha" evidence="10">
    <location>
        <begin position="211"/>
        <end position="315"/>
    </location>
</feature>
<feature type="domain" description="Alpha-D-phosphohexomutase C-terminal" evidence="8">
    <location>
        <begin position="493"/>
        <end position="538"/>
    </location>
</feature>
<evidence type="ECO:0000259" key="8">
    <source>
        <dbReference type="Pfam" id="PF00408"/>
    </source>
</evidence>
<keyword evidence="3" id="KW-0597">Phosphoprotein</keyword>
<accession>A0ABR9XPC2</accession>
<dbReference type="Pfam" id="PF02878">
    <property type="entry name" value="PGM_PMM_I"/>
    <property type="match status" value="1"/>
</dbReference>
<name>A0ABR9XPC2_9CHLB</name>
<evidence type="ECO:0000313" key="13">
    <source>
        <dbReference type="Proteomes" id="UP000619838"/>
    </source>
</evidence>
<dbReference type="InterPro" id="IPR005846">
    <property type="entry name" value="A-D-PHexomutase_a/b/a-III"/>
</dbReference>
<reference evidence="12 13" key="1">
    <citation type="journal article" date="2020" name="Microorganisms">
        <title>Simultaneous Genome Sequencing of Prosthecochloris ethylica and Desulfuromonas acetoxidans within a Syntrophic Mixture Reveals Unique Pili and Protein Interactions.</title>
        <authorList>
            <person name="Kyndt J.A."/>
            <person name="Van Beeumen J.J."/>
            <person name="Meyer T.E."/>
        </authorList>
    </citation>
    <scope>NUCLEOTIDE SEQUENCE [LARGE SCALE GENOMIC DNA]</scope>
    <source>
        <strain evidence="12 13">N3</strain>
    </source>
</reference>
<dbReference type="Gene3D" id="3.30.310.50">
    <property type="entry name" value="Alpha-D-phosphohexomutase, C-terminal domain"/>
    <property type="match status" value="1"/>
</dbReference>
<dbReference type="InterPro" id="IPR036900">
    <property type="entry name" value="A-D-PHexomutase_C_sf"/>
</dbReference>
<evidence type="ECO:0000259" key="11">
    <source>
        <dbReference type="Pfam" id="PF02880"/>
    </source>
</evidence>
<organism evidence="12 13">
    <name type="scientific">Prosthecochloris ethylica</name>
    <dbReference type="NCBI Taxonomy" id="2743976"/>
    <lineage>
        <taxon>Bacteria</taxon>
        <taxon>Pseudomonadati</taxon>
        <taxon>Chlorobiota</taxon>
        <taxon>Chlorobiia</taxon>
        <taxon>Chlorobiales</taxon>
        <taxon>Chlorobiaceae</taxon>
        <taxon>Prosthecochloris</taxon>
    </lineage>
</organism>
<sequence length="548" mass="59960">MSVSPLAGSLPSRDMLVDVERLVSAYYSCTPDVSDPAGRVSFGTSGHRGSSLSGTFNEGHILAVTQAICDYRVAQGIGGPLFLGMDTHALSEPAMMTALEVLSANGVEVMISDGERWTPTPVVSHAILNWNRLHRDASADGILVTPSHNPPDDGGFKYNPPHGGPAGTSETSWIENRANTLLEEGLQGVRRATYEAALRSDSVHRYDFMNTYIDELDEVLDLEAVRHSGLRLGVDPLGGAGVHYWHRIAERYGLDLAVLNEQVDPTFRFMSLDYDGKIRMDPSSAWTMKPLVERSDEFDVAFACDTDYDRHGIVCRSSGLMPPNHYLAVMVNYLFRSRDSWGADAMIGRTSVTSAMIDRVAQELGRRVYEVPVGFKWFVDGLRTGSLGFGGEESAGASFLRRDATAWSTDKDGFIAALLSAEMTAKEGKDPAESYRELAERMGEPLYARIAAPATREQKARLKRLSPDDVVRRELAGEPVLAMMTTARGNGEPLGGLKIETRNGWFAARPSGTENVYKIYAESFRGPQHLACLQAEAREMVDAALAEV</sequence>
<dbReference type="InterPro" id="IPR016055">
    <property type="entry name" value="A-D-PHexomutase_a/b/a-I/II/III"/>
</dbReference>
<dbReference type="InterPro" id="IPR016066">
    <property type="entry name" value="A-D-PHexomutase_CS"/>
</dbReference>
<evidence type="ECO:0000256" key="6">
    <source>
        <dbReference type="ARBA" id="ARBA00023235"/>
    </source>
</evidence>
<evidence type="ECO:0000259" key="9">
    <source>
        <dbReference type="Pfam" id="PF02878"/>
    </source>
</evidence>
<gene>
    <name evidence="12" type="ORF">INT08_01330</name>
</gene>
<dbReference type="Pfam" id="PF02880">
    <property type="entry name" value="PGM_PMM_III"/>
    <property type="match status" value="1"/>
</dbReference>
<dbReference type="SUPFAM" id="SSF55957">
    <property type="entry name" value="Phosphoglucomutase, C-terminal domain"/>
    <property type="match status" value="1"/>
</dbReference>
<comment type="similarity">
    <text evidence="2 7">Belongs to the phosphohexose mutase family.</text>
</comment>
<feature type="domain" description="Alpha-D-phosphohexomutase alpha/beta/alpha" evidence="9">
    <location>
        <begin position="40"/>
        <end position="180"/>
    </location>
</feature>
<dbReference type="RefSeq" id="WP_175187151.1">
    <property type="nucleotide sequence ID" value="NZ_JABVZQ010000004.1"/>
</dbReference>
<feature type="domain" description="Alpha-D-phosphohexomutase alpha/beta/alpha" evidence="11">
    <location>
        <begin position="323"/>
        <end position="441"/>
    </location>
</feature>
<evidence type="ECO:0000259" key="10">
    <source>
        <dbReference type="Pfam" id="PF02879"/>
    </source>
</evidence>
<dbReference type="Gene3D" id="3.40.120.10">
    <property type="entry name" value="Alpha-D-Glucose-1,6-Bisphosphate, subunit A, domain 3"/>
    <property type="match status" value="3"/>
</dbReference>
<dbReference type="NCBIfam" id="TIGR01132">
    <property type="entry name" value="pgm"/>
    <property type="match status" value="1"/>
</dbReference>
<evidence type="ECO:0000256" key="2">
    <source>
        <dbReference type="ARBA" id="ARBA00010231"/>
    </source>
</evidence>
<comment type="cofactor">
    <cofactor evidence="1">
        <name>Mg(2+)</name>
        <dbReference type="ChEBI" id="CHEBI:18420"/>
    </cofactor>
</comment>
<dbReference type="PROSITE" id="PS00710">
    <property type="entry name" value="PGM_PMM"/>
    <property type="match status" value="1"/>
</dbReference>
<dbReference type="Pfam" id="PF00408">
    <property type="entry name" value="PGM_PMM_IV"/>
    <property type="match status" value="1"/>
</dbReference>
<evidence type="ECO:0000256" key="4">
    <source>
        <dbReference type="ARBA" id="ARBA00022723"/>
    </source>
</evidence>
<keyword evidence="13" id="KW-1185">Reference proteome</keyword>
<dbReference type="PANTHER" id="PTHR45745:SF1">
    <property type="entry name" value="PHOSPHOGLUCOMUTASE 2B-RELATED"/>
    <property type="match status" value="1"/>
</dbReference>
<keyword evidence="5 7" id="KW-0460">Magnesium</keyword>
<dbReference type="InterPro" id="IPR005844">
    <property type="entry name" value="A-D-PHexomutase_a/b/a-I"/>
</dbReference>
<dbReference type="GO" id="GO:0004614">
    <property type="term" value="F:phosphoglucomutase activity"/>
    <property type="evidence" value="ECO:0007669"/>
    <property type="project" value="UniProtKB-EC"/>
</dbReference>
<evidence type="ECO:0000313" key="12">
    <source>
        <dbReference type="EMBL" id="MBF0635825.1"/>
    </source>
</evidence>
<dbReference type="InterPro" id="IPR005845">
    <property type="entry name" value="A-D-PHexomutase_a/b/a-II"/>
</dbReference>
<dbReference type="CDD" id="cd05801">
    <property type="entry name" value="PGM_like3"/>
    <property type="match status" value="1"/>
</dbReference>
<proteinExistence type="inferred from homology"/>
<comment type="caution">
    <text evidence="12">The sequence shown here is derived from an EMBL/GenBank/DDBJ whole genome shotgun (WGS) entry which is preliminary data.</text>
</comment>
<keyword evidence="6 12" id="KW-0413">Isomerase</keyword>
<keyword evidence="4 7" id="KW-0479">Metal-binding</keyword>
<evidence type="ECO:0000256" key="3">
    <source>
        <dbReference type="ARBA" id="ARBA00022553"/>
    </source>
</evidence>